<evidence type="ECO:0000313" key="3">
    <source>
        <dbReference type="Proteomes" id="UP001596044"/>
    </source>
</evidence>
<gene>
    <name evidence="2" type="ORF">ACFPOG_02640</name>
</gene>
<dbReference type="Pfam" id="PF04397">
    <property type="entry name" value="LytTR"/>
    <property type="match status" value="1"/>
</dbReference>
<protein>
    <submittedName>
        <fullName evidence="2">LytTR family transcriptional regulator DNA-binding domain-containing protein</fullName>
    </submittedName>
</protein>
<evidence type="ECO:0000313" key="2">
    <source>
        <dbReference type="EMBL" id="MFC5447139.1"/>
    </source>
</evidence>
<comment type="caution">
    <text evidence="2">The sequence shown here is derived from an EMBL/GenBank/DDBJ whole genome shotgun (WGS) entry which is preliminary data.</text>
</comment>
<accession>A0ABW0K173</accession>
<dbReference type="EMBL" id="JBHSMJ010000006">
    <property type="protein sequence ID" value="MFC5447139.1"/>
    <property type="molecule type" value="Genomic_DNA"/>
</dbReference>
<organism evidence="2 3">
    <name type="scientific">Paenibacillus aestuarii</name>
    <dbReference type="NCBI Taxonomy" id="516965"/>
    <lineage>
        <taxon>Bacteria</taxon>
        <taxon>Bacillati</taxon>
        <taxon>Bacillota</taxon>
        <taxon>Bacilli</taxon>
        <taxon>Bacillales</taxon>
        <taxon>Paenibacillaceae</taxon>
        <taxon>Paenibacillus</taxon>
    </lineage>
</organism>
<sequence length="115" mass="13912">MNVALEINNTYENFELAKDIMYFRVGDRGLVSFHGKNYHIKKRLSSDQMNELISDNFFFKVNTDCYVNLKKIMRIQDGRVYFEVKGTESRYTTITKLRQYRLKEIWQQQQKPREV</sequence>
<reference evidence="3" key="1">
    <citation type="journal article" date="2019" name="Int. J. Syst. Evol. Microbiol.">
        <title>The Global Catalogue of Microorganisms (GCM) 10K type strain sequencing project: providing services to taxonomists for standard genome sequencing and annotation.</title>
        <authorList>
            <consortium name="The Broad Institute Genomics Platform"/>
            <consortium name="The Broad Institute Genome Sequencing Center for Infectious Disease"/>
            <person name="Wu L."/>
            <person name="Ma J."/>
        </authorList>
    </citation>
    <scope>NUCLEOTIDE SEQUENCE [LARGE SCALE GENOMIC DNA]</scope>
    <source>
        <strain evidence="3">KACC 11904</strain>
    </source>
</reference>
<keyword evidence="3" id="KW-1185">Reference proteome</keyword>
<feature type="domain" description="HTH LytTR-type" evidence="1">
    <location>
        <begin position="18"/>
        <end position="99"/>
    </location>
</feature>
<evidence type="ECO:0000259" key="1">
    <source>
        <dbReference type="Pfam" id="PF04397"/>
    </source>
</evidence>
<dbReference type="Gene3D" id="2.40.50.1020">
    <property type="entry name" value="LytTr DNA-binding domain"/>
    <property type="match status" value="1"/>
</dbReference>
<name>A0ABW0K173_9BACL</name>
<dbReference type="InterPro" id="IPR007492">
    <property type="entry name" value="LytTR_DNA-bd_dom"/>
</dbReference>
<dbReference type="RefSeq" id="WP_270880880.1">
    <property type="nucleotide sequence ID" value="NZ_JAQFVF010000041.1"/>
</dbReference>
<keyword evidence="2" id="KW-0238">DNA-binding</keyword>
<dbReference type="Proteomes" id="UP001596044">
    <property type="component" value="Unassembled WGS sequence"/>
</dbReference>
<dbReference type="GO" id="GO:0003677">
    <property type="term" value="F:DNA binding"/>
    <property type="evidence" value="ECO:0007669"/>
    <property type="project" value="UniProtKB-KW"/>
</dbReference>
<proteinExistence type="predicted"/>